<keyword evidence="5 7" id="KW-0472">Membrane</keyword>
<organism evidence="8 9">
    <name type="scientific">Aspergillus udagawae</name>
    <dbReference type="NCBI Taxonomy" id="91492"/>
    <lineage>
        <taxon>Eukaryota</taxon>
        <taxon>Fungi</taxon>
        <taxon>Dikarya</taxon>
        <taxon>Ascomycota</taxon>
        <taxon>Pezizomycotina</taxon>
        <taxon>Eurotiomycetes</taxon>
        <taxon>Eurotiomycetidae</taxon>
        <taxon>Eurotiales</taxon>
        <taxon>Aspergillaceae</taxon>
        <taxon>Aspergillus</taxon>
        <taxon>Aspergillus subgen. Fumigati</taxon>
    </lineage>
</organism>
<dbReference type="GO" id="GO:0033229">
    <property type="term" value="F:cysteine transmembrane transporter activity"/>
    <property type="evidence" value="ECO:0007669"/>
    <property type="project" value="TreeGrafter"/>
</dbReference>
<evidence type="ECO:0000256" key="2">
    <source>
        <dbReference type="ARBA" id="ARBA00022448"/>
    </source>
</evidence>
<feature type="region of interest" description="Disordered" evidence="6">
    <location>
        <begin position="527"/>
        <end position="562"/>
    </location>
</feature>
<evidence type="ECO:0000313" key="8">
    <source>
        <dbReference type="EMBL" id="GFF46009.1"/>
    </source>
</evidence>
<gene>
    <name evidence="8" type="ORF">IFM46972_07936</name>
</gene>
<feature type="compositionally biased region" description="Polar residues" evidence="6">
    <location>
        <begin position="501"/>
        <end position="514"/>
    </location>
</feature>
<dbReference type="Pfam" id="PF07690">
    <property type="entry name" value="MFS_1"/>
    <property type="match status" value="1"/>
</dbReference>
<comment type="caution">
    <text evidence="8">The sequence shown here is derived from an EMBL/GenBank/DDBJ whole genome shotgun (WGS) entry which is preliminary data.</text>
</comment>
<evidence type="ECO:0000256" key="4">
    <source>
        <dbReference type="ARBA" id="ARBA00022989"/>
    </source>
</evidence>
<feature type="region of interest" description="Disordered" evidence="6">
    <location>
        <begin position="495"/>
        <end position="515"/>
    </location>
</feature>
<dbReference type="Proteomes" id="UP000465221">
    <property type="component" value="Unassembled WGS sequence"/>
</dbReference>
<dbReference type="InterPro" id="IPR036259">
    <property type="entry name" value="MFS_trans_sf"/>
</dbReference>
<evidence type="ECO:0000256" key="3">
    <source>
        <dbReference type="ARBA" id="ARBA00022692"/>
    </source>
</evidence>
<keyword evidence="2" id="KW-0813">Transport</keyword>
<feature type="transmembrane region" description="Helical" evidence="7">
    <location>
        <begin position="59"/>
        <end position="84"/>
    </location>
</feature>
<dbReference type="EMBL" id="BLKC01000064">
    <property type="protein sequence ID" value="GFF46009.1"/>
    <property type="molecule type" value="Genomic_DNA"/>
</dbReference>
<feature type="transmembrane region" description="Helical" evidence="7">
    <location>
        <begin position="435"/>
        <end position="456"/>
    </location>
</feature>
<dbReference type="Gene3D" id="1.20.1250.20">
    <property type="entry name" value="MFS general substrate transporter like domains"/>
    <property type="match status" value="2"/>
</dbReference>
<evidence type="ECO:0000256" key="7">
    <source>
        <dbReference type="SAM" id="Phobius"/>
    </source>
</evidence>
<sequence length="562" mass="62175">MPDIEGKSSMTEQQETVAPVKPFHHGELDQETAAYANAAAIHIDKATNRRLFWMINRRVLVCMLATYFCQALDKGTLGFASIMGIQKDAGLVGNQYSWLGTILYIGVLVGEYPTNFLLQKLPVGKYIATNVFLWGIVIARCGDELSWFDGRAVSSWYLRVLCAAMLHPYNIDVVHEIGTDNFDQFVIGGLLAYGVEHYRGHSMKSWQLLFLVLGVATCAWAVFMGWYLPDSPMKAKCWSEEDKRLMVERVRANETGIQNRVFKKYQVLEVLRDPAVWLYALLQMTSCLIIGGLGVFSNIIIKSFGFTTLQTQLLNIAQGGVTIAVMVGGASLATWTKQTILIMHLWTIPAVIGTAIIFTIPPTPKTRAGLLIAFYCTQFILAEGNLLFSLISRNVAGQTKKSTVLAVTFIAWSASNAAAPQIFRSNDAPRYHKGLTAHFCLYALFNIILLTLRTVLMARNRKKRSAAAAAGQVSSSETSVDEKIEHSNAFLDLTDKENPDFRSQNNTSLPNSPWMSMDHHHIQAKIIKQRTASARPASNSPDDSYASAGLPPASAQTCFSPE</sequence>
<dbReference type="PANTHER" id="PTHR43791">
    <property type="entry name" value="PERMEASE-RELATED"/>
    <property type="match status" value="1"/>
</dbReference>
<dbReference type="InterPro" id="IPR011701">
    <property type="entry name" value="MFS"/>
</dbReference>
<comment type="subcellular location">
    <subcellularLocation>
        <location evidence="1">Membrane</location>
        <topology evidence="1">Multi-pass membrane protein</topology>
    </subcellularLocation>
</comment>
<dbReference type="AlphaFoldDB" id="A0A8H3P6D5"/>
<keyword evidence="4 7" id="KW-1133">Transmembrane helix</keyword>
<feature type="compositionally biased region" description="Polar residues" evidence="6">
    <location>
        <begin position="530"/>
        <end position="542"/>
    </location>
</feature>
<feature type="transmembrane region" description="Helical" evidence="7">
    <location>
        <begin position="208"/>
        <end position="228"/>
    </location>
</feature>
<feature type="transmembrane region" description="Helical" evidence="7">
    <location>
        <begin position="313"/>
        <end position="335"/>
    </location>
</feature>
<feature type="transmembrane region" description="Helical" evidence="7">
    <location>
        <begin position="372"/>
        <end position="391"/>
    </location>
</feature>
<evidence type="ECO:0000256" key="6">
    <source>
        <dbReference type="SAM" id="MobiDB-lite"/>
    </source>
</evidence>
<evidence type="ECO:0000256" key="1">
    <source>
        <dbReference type="ARBA" id="ARBA00004141"/>
    </source>
</evidence>
<keyword evidence="3 7" id="KW-0812">Transmembrane</keyword>
<dbReference type="SUPFAM" id="SSF103473">
    <property type="entry name" value="MFS general substrate transporter"/>
    <property type="match status" value="1"/>
</dbReference>
<evidence type="ECO:0000256" key="5">
    <source>
        <dbReference type="ARBA" id="ARBA00023136"/>
    </source>
</evidence>
<dbReference type="GO" id="GO:0016020">
    <property type="term" value="C:membrane"/>
    <property type="evidence" value="ECO:0007669"/>
    <property type="project" value="UniProtKB-SubCell"/>
</dbReference>
<feature type="transmembrane region" description="Helical" evidence="7">
    <location>
        <begin position="96"/>
        <end position="118"/>
    </location>
</feature>
<evidence type="ECO:0000313" key="9">
    <source>
        <dbReference type="Proteomes" id="UP000465221"/>
    </source>
</evidence>
<accession>A0A8H3P6D5</accession>
<feature type="transmembrane region" description="Helical" evidence="7">
    <location>
        <begin position="341"/>
        <end position="360"/>
    </location>
</feature>
<proteinExistence type="predicted"/>
<feature type="transmembrane region" description="Helical" evidence="7">
    <location>
        <begin position="276"/>
        <end position="301"/>
    </location>
</feature>
<dbReference type="PANTHER" id="PTHR43791:SF63">
    <property type="entry name" value="HIGH AFFINITY CYSTEINE TRANSPORTER"/>
    <property type="match status" value="1"/>
</dbReference>
<reference evidence="8 9" key="1">
    <citation type="submission" date="2020-01" db="EMBL/GenBank/DDBJ databases">
        <title>Draft genome sequence of Aspergillus udagawae IFM 46972.</title>
        <authorList>
            <person name="Takahashi H."/>
            <person name="Yaguchi T."/>
        </authorList>
    </citation>
    <scope>NUCLEOTIDE SEQUENCE [LARGE SCALE GENOMIC DNA]</scope>
    <source>
        <strain evidence="8 9">IFM 46972</strain>
    </source>
</reference>
<protein>
    <submittedName>
        <fullName evidence="8">Uncharacterized transporter C460.05</fullName>
    </submittedName>
</protein>
<name>A0A8H3P6D5_9EURO</name>